<dbReference type="EMBL" id="OW240913">
    <property type="protein sequence ID" value="CAH2251716.1"/>
    <property type="molecule type" value="Genomic_DNA"/>
</dbReference>
<dbReference type="AlphaFoldDB" id="A0AAD1VU76"/>
<accession>A0AAD1VU76</accession>
<protein>
    <submittedName>
        <fullName evidence="1">Uncharacterized protein</fullName>
    </submittedName>
</protein>
<feature type="non-terminal residue" evidence="1">
    <location>
        <position position="1"/>
    </location>
</feature>
<name>A0AAD1VU76_PELCU</name>
<gene>
    <name evidence="1" type="ORF">PECUL_23A052416</name>
</gene>
<keyword evidence="2" id="KW-1185">Reference proteome</keyword>
<sequence>RFSPTSSDSLYTLMTLEVELQAILPSLLTKADFEALSDRLSQVVQMEIARMHADLANVDTRVLVAEVETWSLHTDLKQTITAVMGCETDLAHVTNWVDDLENHGHRLNLCIRG</sequence>
<feature type="non-terminal residue" evidence="1">
    <location>
        <position position="113"/>
    </location>
</feature>
<proteinExistence type="predicted"/>
<reference evidence="1" key="1">
    <citation type="submission" date="2022-03" db="EMBL/GenBank/DDBJ databases">
        <authorList>
            <person name="Alioto T."/>
            <person name="Alioto T."/>
            <person name="Gomez Garrido J."/>
        </authorList>
    </citation>
    <scope>NUCLEOTIDE SEQUENCE</scope>
</reference>
<dbReference type="Proteomes" id="UP001295444">
    <property type="component" value="Chromosome 02"/>
</dbReference>
<organism evidence="1 2">
    <name type="scientific">Pelobates cultripes</name>
    <name type="common">Western spadefoot toad</name>
    <dbReference type="NCBI Taxonomy" id="61616"/>
    <lineage>
        <taxon>Eukaryota</taxon>
        <taxon>Metazoa</taxon>
        <taxon>Chordata</taxon>
        <taxon>Craniata</taxon>
        <taxon>Vertebrata</taxon>
        <taxon>Euteleostomi</taxon>
        <taxon>Amphibia</taxon>
        <taxon>Batrachia</taxon>
        <taxon>Anura</taxon>
        <taxon>Pelobatoidea</taxon>
        <taxon>Pelobatidae</taxon>
        <taxon>Pelobates</taxon>
    </lineage>
</organism>
<evidence type="ECO:0000313" key="2">
    <source>
        <dbReference type="Proteomes" id="UP001295444"/>
    </source>
</evidence>
<evidence type="ECO:0000313" key="1">
    <source>
        <dbReference type="EMBL" id="CAH2251716.1"/>
    </source>
</evidence>